<proteinExistence type="predicted"/>
<accession>A0A8J6BX34</accession>
<dbReference type="InterPro" id="IPR011333">
    <property type="entry name" value="SKP1/BTB/POZ_sf"/>
</dbReference>
<dbReference type="Proteomes" id="UP000717585">
    <property type="component" value="Unassembled WGS sequence"/>
</dbReference>
<dbReference type="PANTHER" id="PTHR11165">
    <property type="entry name" value="SKP1"/>
    <property type="match status" value="1"/>
</dbReference>
<reference evidence="2" key="1">
    <citation type="submission" date="2021-05" db="EMBL/GenBank/DDBJ databases">
        <title>A free-living protist that lacks canonical eukaryotic 1 DNA replication and segregation systems.</title>
        <authorList>
            <person name="Salas-Leiva D.E."/>
            <person name="Tromer E.C."/>
            <person name="Curtis B.A."/>
            <person name="Jerlstrom-Hultqvist J."/>
            <person name="Kolisko M."/>
            <person name="Yi Z."/>
            <person name="Salas-Leiva J.S."/>
            <person name="Gallot-Lavallee L."/>
            <person name="Kops G.J.P.L."/>
            <person name="Archibald J.M."/>
            <person name="Simpson A.G.B."/>
            <person name="Roger A.J."/>
        </authorList>
    </citation>
    <scope>NUCLEOTIDE SEQUENCE</scope>
    <source>
        <strain evidence="2">BICM</strain>
    </source>
</reference>
<dbReference type="OrthoDB" id="7827685at2759"/>
<evidence type="ECO:0000259" key="1">
    <source>
        <dbReference type="Pfam" id="PF01466"/>
    </source>
</evidence>
<dbReference type="InterPro" id="IPR036296">
    <property type="entry name" value="SKP1-like_dim_sf"/>
</dbReference>
<comment type="caution">
    <text evidence="2">The sequence shown here is derived from an EMBL/GenBank/DDBJ whole genome shotgun (WGS) entry which is preliminary data.</text>
</comment>
<dbReference type="SUPFAM" id="SSF81382">
    <property type="entry name" value="Skp1 dimerisation domain-like"/>
    <property type="match status" value="1"/>
</dbReference>
<dbReference type="Pfam" id="PF01466">
    <property type="entry name" value="Skp1"/>
    <property type="match status" value="1"/>
</dbReference>
<evidence type="ECO:0000313" key="3">
    <source>
        <dbReference type="Proteomes" id="UP000717585"/>
    </source>
</evidence>
<sequence>MAQGIVRQWTLIGAPVRNRGTDVEFGADYWHACLEPRVMAASRSIVVRESRQSYEYDMAEDAGVIQIKLSDGERVEYDKNRLIEESRFFADACAGSEGPHEIPVTTAIWQKIKSWLDVPRSDDNSEDSELRRFEKTMFNANNQPEIFGTMIASDFLQMDLLTDAGIDFVANMMRGKTPKEVRRLFNIPMDWSPSEISELKEKYPFLKDSDVFDPVD</sequence>
<dbReference type="EMBL" id="JAHDYR010000025">
    <property type="protein sequence ID" value="KAG9393051.1"/>
    <property type="molecule type" value="Genomic_DNA"/>
</dbReference>
<protein>
    <submittedName>
        <fullName evidence="2">Skp1 family dimerization domain</fullName>
    </submittedName>
</protein>
<evidence type="ECO:0000313" key="2">
    <source>
        <dbReference type="EMBL" id="KAG9393051.1"/>
    </source>
</evidence>
<dbReference type="AlphaFoldDB" id="A0A8J6BX34"/>
<dbReference type="Gene3D" id="3.30.710.10">
    <property type="entry name" value="Potassium Channel Kv1.1, Chain A"/>
    <property type="match status" value="1"/>
</dbReference>
<feature type="domain" description="SKP1 component dimerisation" evidence="1">
    <location>
        <begin position="161"/>
        <end position="203"/>
    </location>
</feature>
<keyword evidence="3" id="KW-1185">Reference proteome</keyword>
<gene>
    <name evidence="2" type="ORF">J8273_3180</name>
</gene>
<dbReference type="GO" id="GO:0006511">
    <property type="term" value="P:ubiquitin-dependent protein catabolic process"/>
    <property type="evidence" value="ECO:0007669"/>
    <property type="project" value="InterPro"/>
</dbReference>
<name>A0A8J6BX34_9EUKA</name>
<dbReference type="InterPro" id="IPR016897">
    <property type="entry name" value="SKP1"/>
</dbReference>
<dbReference type="InterPro" id="IPR016072">
    <property type="entry name" value="Skp1_comp_dimer"/>
</dbReference>
<organism evidence="2 3">
    <name type="scientific">Carpediemonas membranifera</name>
    <dbReference type="NCBI Taxonomy" id="201153"/>
    <lineage>
        <taxon>Eukaryota</taxon>
        <taxon>Metamonada</taxon>
        <taxon>Carpediemonas-like organisms</taxon>
        <taxon>Carpediemonas</taxon>
    </lineage>
</organism>